<accession>A0A917GE47</accession>
<dbReference type="PROSITE" id="PS51257">
    <property type="entry name" value="PROKAR_LIPOPROTEIN"/>
    <property type="match status" value="1"/>
</dbReference>
<name>A0A917GE47_9FLAO</name>
<evidence type="ECO:0008006" key="3">
    <source>
        <dbReference type="Google" id="ProtNLM"/>
    </source>
</evidence>
<dbReference type="Proteomes" id="UP000625976">
    <property type="component" value="Unassembled WGS sequence"/>
</dbReference>
<sequence length="224" mass="26358">MKNLSYIICILFLFSSCKSDKKEHVSEPEKTLTEAEKITFAYGIDHWNKVEEIAFTFNVDKDSSHFERSWIWQPKNNQVTLISKKDTIHYNRTKLDSTNMASDKAFINDKYWLLAPFNLIWDEGTSISSPIMEISPISKKELNKITLTYSNEGGYTPGDAYDFYYNNDYIIEEWTYRKENSKEPTMTTTWENNTNFKNILISQKHAKEDGNWELFFTNVSIELE</sequence>
<protein>
    <recommendedName>
        <fullName evidence="3">Selenophosphate synthetase</fullName>
    </recommendedName>
</protein>
<proteinExistence type="predicted"/>
<keyword evidence="2" id="KW-1185">Reference proteome</keyword>
<evidence type="ECO:0000313" key="2">
    <source>
        <dbReference type="Proteomes" id="UP000625976"/>
    </source>
</evidence>
<gene>
    <name evidence="1" type="ORF">GCM10010976_11440</name>
</gene>
<reference evidence="1" key="2">
    <citation type="submission" date="2020-09" db="EMBL/GenBank/DDBJ databases">
        <authorList>
            <person name="Sun Q."/>
            <person name="Zhou Y."/>
        </authorList>
    </citation>
    <scope>NUCLEOTIDE SEQUENCE</scope>
    <source>
        <strain evidence="1">CGMCC 1.12751</strain>
    </source>
</reference>
<dbReference type="EMBL" id="BMFQ01000001">
    <property type="protein sequence ID" value="GGG41554.1"/>
    <property type="molecule type" value="Genomic_DNA"/>
</dbReference>
<organism evidence="1 2">
    <name type="scientific">Bizionia arctica</name>
    <dbReference type="NCBI Taxonomy" id="1495645"/>
    <lineage>
        <taxon>Bacteria</taxon>
        <taxon>Pseudomonadati</taxon>
        <taxon>Bacteroidota</taxon>
        <taxon>Flavobacteriia</taxon>
        <taxon>Flavobacteriales</taxon>
        <taxon>Flavobacteriaceae</taxon>
        <taxon>Bizionia</taxon>
    </lineage>
</organism>
<dbReference type="AlphaFoldDB" id="A0A917GE47"/>
<dbReference type="RefSeq" id="WP_188462702.1">
    <property type="nucleotide sequence ID" value="NZ_BMFQ01000001.1"/>
</dbReference>
<comment type="caution">
    <text evidence="1">The sequence shown here is derived from an EMBL/GenBank/DDBJ whole genome shotgun (WGS) entry which is preliminary data.</text>
</comment>
<evidence type="ECO:0000313" key="1">
    <source>
        <dbReference type="EMBL" id="GGG41554.1"/>
    </source>
</evidence>
<reference evidence="1" key="1">
    <citation type="journal article" date="2014" name="Int. J. Syst. Evol. Microbiol.">
        <title>Complete genome sequence of Corynebacterium casei LMG S-19264T (=DSM 44701T), isolated from a smear-ripened cheese.</title>
        <authorList>
            <consortium name="US DOE Joint Genome Institute (JGI-PGF)"/>
            <person name="Walter F."/>
            <person name="Albersmeier A."/>
            <person name="Kalinowski J."/>
            <person name="Ruckert C."/>
        </authorList>
    </citation>
    <scope>NUCLEOTIDE SEQUENCE</scope>
    <source>
        <strain evidence="1">CGMCC 1.12751</strain>
    </source>
</reference>